<dbReference type="InterPro" id="IPR036188">
    <property type="entry name" value="FAD/NAD-bd_sf"/>
</dbReference>
<dbReference type="GO" id="GO:0046872">
    <property type="term" value="F:metal ion binding"/>
    <property type="evidence" value="ECO:0007669"/>
    <property type="project" value="UniProtKB-KW"/>
</dbReference>
<dbReference type="SUPFAM" id="SSF51971">
    <property type="entry name" value="Nucleotide-binding domain"/>
    <property type="match status" value="2"/>
</dbReference>
<evidence type="ECO:0008006" key="11">
    <source>
        <dbReference type="Google" id="ProtNLM"/>
    </source>
</evidence>
<protein>
    <recommendedName>
        <fullName evidence="11">FAD-dependent oxidoreductase</fullName>
    </recommendedName>
</protein>
<keyword evidence="3" id="KW-0677">Repeat</keyword>
<keyword evidence="10" id="KW-1185">Reference proteome</keyword>
<dbReference type="FunFam" id="3.30.70.20:FF:000035">
    <property type="entry name" value="Iron hydrogenase 1"/>
    <property type="match status" value="1"/>
</dbReference>
<gene>
    <name evidence="9" type="ORF">RIL183_19921</name>
</gene>
<dbReference type="InterPro" id="IPR023753">
    <property type="entry name" value="FAD/NAD-binding_dom"/>
</dbReference>
<feature type="domain" description="4Fe-4S His(Cys)3-ligated-type" evidence="8">
    <location>
        <begin position="80"/>
        <end position="119"/>
    </location>
</feature>
<dbReference type="Pfam" id="PF14691">
    <property type="entry name" value="Fer4_20"/>
    <property type="match status" value="1"/>
</dbReference>
<keyword evidence="2" id="KW-0479">Metal-binding</keyword>
<dbReference type="Gene3D" id="3.50.50.60">
    <property type="entry name" value="FAD/NAD(P)-binding domain"/>
    <property type="match status" value="2"/>
</dbReference>
<dbReference type="RefSeq" id="WP_055039464.1">
    <property type="nucleotide sequence ID" value="NZ_CVRS01000065.1"/>
</dbReference>
<dbReference type="PROSITE" id="PS51379">
    <property type="entry name" value="4FE4S_FER_2"/>
    <property type="match status" value="2"/>
</dbReference>
<dbReference type="OrthoDB" id="9803192at2"/>
<evidence type="ECO:0000259" key="8">
    <source>
        <dbReference type="PROSITE" id="PS51839"/>
    </source>
</evidence>
<dbReference type="Gene3D" id="1.10.1060.10">
    <property type="entry name" value="Alpha-helical ferredoxin"/>
    <property type="match status" value="1"/>
</dbReference>
<keyword evidence="5" id="KW-0411">Iron-sulfur</keyword>
<dbReference type="InterPro" id="IPR036010">
    <property type="entry name" value="2Fe-2S_ferredoxin-like_sf"/>
</dbReference>
<evidence type="ECO:0000259" key="7">
    <source>
        <dbReference type="PROSITE" id="PS51379"/>
    </source>
</evidence>
<feature type="domain" description="2Fe-2S ferredoxin-type" evidence="6">
    <location>
        <begin position="2"/>
        <end position="80"/>
    </location>
</feature>
<dbReference type="CDD" id="cd00207">
    <property type="entry name" value="fer2"/>
    <property type="match status" value="1"/>
</dbReference>
<accession>A0A0M6WIT2</accession>
<dbReference type="InterPro" id="IPR028261">
    <property type="entry name" value="DPD_II"/>
</dbReference>
<evidence type="ECO:0000259" key="6">
    <source>
        <dbReference type="PROSITE" id="PS51085"/>
    </source>
</evidence>
<evidence type="ECO:0000256" key="5">
    <source>
        <dbReference type="ARBA" id="ARBA00023014"/>
    </source>
</evidence>
<reference evidence="10" key="1">
    <citation type="submission" date="2015-05" db="EMBL/GenBank/DDBJ databases">
        <authorList>
            <consortium name="Pathogen Informatics"/>
        </authorList>
    </citation>
    <scope>NUCLEOTIDE SEQUENCE [LARGE SCALE GENOMIC DNA]</scope>
    <source>
        <strain evidence="10">L1-83</strain>
    </source>
</reference>
<dbReference type="InterPro" id="IPR019574">
    <property type="entry name" value="NADH_UbQ_OxRdtase_Gsu_4Fe4S-bd"/>
</dbReference>
<proteinExistence type="predicted"/>
<dbReference type="GO" id="GO:0051539">
    <property type="term" value="F:4 iron, 4 sulfur cluster binding"/>
    <property type="evidence" value="ECO:0007669"/>
    <property type="project" value="UniProtKB-KW"/>
</dbReference>
<dbReference type="PRINTS" id="PR00368">
    <property type="entry name" value="FADPNR"/>
</dbReference>
<sequence>MAQVHLVIDDHEIVADENKTVLEAALDNGIYIPHLCHHENLHENGGCRLCVVKQDGVEGVVTSCSKKVEEGMVIHTKDELAEKVRKLSVDLMFKTHPSECTGCPKYGKCQLASISQYVGDTGRDLREQKIRVPANEENPLMLHEMYRCILCGRCVRACGELRGVGALTFKKVDGRMQVVINGGSLEEAGCRFCGACVEVCPTGSIRDKIGVFKEGLSRENTLVPCMEGCPAHINVPKYIRFIREGNYAAAAATVREKAPFPETLGYICVHNCELQCKRNGLDNPVSIRNLKRFAASQDDGSWKEKSFQKPDTGKKVAIIGSGPAGLTAAYYLRKLGHEVTIFEKLEKAGGQMRYGIPSYRLPREVLDREIKEIESIGVKIVCNSSVESATALKEQGYDAVFAAIGTHAGNKLPLAGNDLPGVYLNAEFLRAINEGHPMPVGEKVVVLGGGNVAIDCAESALRLGAKEVRMTCLEAADKMTASDEEVEWAKEDGILIYNSKTFNEITSENGKVTGLSVTGVKNFYFENGKAVIEKEENSDEILPADTIIFAVGQHPEVSEAFGLPLERGRIVADDTTWATPVKGIYAAGDCVTGTRSVILSIAEARTVVSEIDKYLGGDGNIDEELAPCQNADPCIGKATKEQRADRVAPQVTEVCDRINNFEPMDLGLGCDGAGCEAERCLQCDLRLQIAPQKFWSDYASEEGGAQ</sequence>
<dbReference type="EMBL" id="CVRS01000065">
    <property type="protein sequence ID" value="CRL36683.1"/>
    <property type="molecule type" value="Genomic_DNA"/>
</dbReference>
<feature type="domain" description="4Fe-4S ferredoxin-type" evidence="7">
    <location>
        <begin position="181"/>
        <end position="210"/>
    </location>
</feature>
<dbReference type="GO" id="GO:0016491">
    <property type="term" value="F:oxidoreductase activity"/>
    <property type="evidence" value="ECO:0007669"/>
    <property type="project" value="InterPro"/>
</dbReference>
<dbReference type="AlphaFoldDB" id="A0A0M6WIT2"/>
<dbReference type="Pfam" id="PF13510">
    <property type="entry name" value="Fer2_4"/>
    <property type="match status" value="1"/>
</dbReference>
<dbReference type="PANTHER" id="PTHR43100:SF1">
    <property type="entry name" value="GLUTAMATE SYNTHASE [NADPH] SMALL CHAIN"/>
    <property type="match status" value="1"/>
</dbReference>
<dbReference type="PANTHER" id="PTHR43100">
    <property type="entry name" value="GLUTAMATE SYNTHASE [NADPH] SMALL CHAIN"/>
    <property type="match status" value="1"/>
</dbReference>
<evidence type="ECO:0000313" key="9">
    <source>
        <dbReference type="EMBL" id="CRL36683.1"/>
    </source>
</evidence>
<evidence type="ECO:0000256" key="2">
    <source>
        <dbReference type="ARBA" id="ARBA00022723"/>
    </source>
</evidence>
<dbReference type="SUPFAM" id="SSF54292">
    <property type="entry name" value="2Fe-2S ferredoxin-like"/>
    <property type="match status" value="1"/>
</dbReference>
<evidence type="ECO:0000256" key="3">
    <source>
        <dbReference type="ARBA" id="ARBA00022737"/>
    </source>
</evidence>
<dbReference type="Gene3D" id="3.10.20.740">
    <property type="match status" value="1"/>
</dbReference>
<keyword evidence="1" id="KW-0004">4Fe-4S</keyword>
<dbReference type="PROSITE" id="PS00198">
    <property type="entry name" value="4FE4S_FER_1"/>
    <property type="match status" value="1"/>
</dbReference>
<dbReference type="InterPro" id="IPR009051">
    <property type="entry name" value="Helical_ferredxn"/>
</dbReference>
<dbReference type="Pfam" id="PF12838">
    <property type="entry name" value="Fer4_7"/>
    <property type="match status" value="1"/>
</dbReference>
<dbReference type="InterPro" id="IPR017896">
    <property type="entry name" value="4Fe4S_Fe-S-bd"/>
</dbReference>
<keyword evidence="4" id="KW-0408">Iron</keyword>
<dbReference type="Pfam" id="PF10588">
    <property type="entry name" value="NADH-G_4Fe-4S_3"/>
    <property type="match status" value="1"/>
</dbReference>
<dbReference type="InterPro" id="IPR051394">
    <property type="entry name" value="Glutamate_Synthase"/>
</dbReference>
<feature type="domain" description="4Fe-4S ferredoxin-type" evidence="7">
    <location>
        <begin position="138"/>
        <end position="172"/>
    </location>
</feature>
<dbReference type="PRINTS" id="PR00469">
    <property type="entry name" value="PNDRDTASEII"/>
</dbReference>
<name>A0A0M6WIT2_9FIRM</name>
<dbReference type="Proteomes" id="UP000049828">
    <property type="component" value="Unassembled WGS sequence"/>
</dbReference>
<dbReference type="SUPFAM" id="SSF46548">
    <property type="entry name" value="alpha-helical ferredoxin"/>
    <property type="match status" value="1"/>
</dbReference>
<evidence type="ECO:0000256" key="4">
    <source>
        <dbReference type="ARBA" id="ARBA00023004"/>
    </source>
</evidence>
<dbReference type="Pfam" id="PF07992">
    <property type="entry name" value="Pyr_redox_2"/>
    <property type="match status" value="1"/>
</dbReference>
<dbReference type="SMART" id="SM00929">
    <property type="entry name" value="NADH-G_4Fe-4S_3"/>
    <property type="match status" value="1"/>
</dbReference>
<dbReference type="PROSITE" id="PS51839">
    <property type="entry name" value="4FE4S_HC3"/>
    <property type="match status" value="1"/>
</dbReference>
<dbReference type="SUPFAM" id="SSF54862">
    <property type="entry name" value="4Fe-4S ferredoxins"/>
    <property type="match status" value="1"/>
</dbReference>
<dbReference type="PROSITE" id="PS51085">
    <property type="entry name" value="2FE2S_FER_2"/>
    <property type="match status" value="1"/>
</dbReference>
<evidence type="ECO:0000313" key="10">
    <source>
        <dbReference type="Proteomes" id="UP000049828"/>
    </source>
</evidence>
<dbReference type="InterPro" id="IPR001041">
    <property type="entry name" value="2Fe-2S_ferredoxin-type"/>
</dbReference>
<evidence type="ECO:0000256" key="1">
    <source>
        <dbReference type="ARBA" id="ARBA00022485"/>
    </source>
</evidence>
<organism evidence="9 10">
    <name type="scientific">Roseburia inulinivorans</name>
    <dbReference type="NCBI Taxonomy" id="360807"/>
    <lineage>
        <taxon>Bacteria</taxon>
        <taxon>Bacillati</taxon>
        <taxon>Bacillota</taxon>
        <taxon>Clostridia</taxon>
        <taxon>Lachnospirales</taxon>
        <taxon>Lachnospiraceae</taxon>
        <taxon>Roseburia</taxon>
    </lineage>
</organism>
<dbReference type="InterPro" id="IPR017900">
    <property type="entry name" value="4Fe4S_Fe_S_CS"/>
</dbReference>